<feature type="domain" description="CENP-V/GFA" evidence="5">
    <location>
        <begin position="3"/>
        <end position="128"/>
    </location>
</feature>
<protein>
    <submittedName>
        <fullName evidence="6">S-(Hydroxymethyl)glutathione synthase</fullName>
    </submittedName>
</protein>
<evidence type="ECO:0000256" key="3">
    <source>
        <dbReference type="ARBA" id="ARBA00022833"/>
    </source>
</evidence>
<dbReference type="Proteomes" id="UP000191160">
    <property type="component" value="Unassembled WGS sequence"/>
</dbReference>
<dbReference type="PANTHER" id="PTHR33337">
    <property type="entry name" value="GFA DOMAIN-CONTAINING PROTEIN"/>
    <property type="match status" value="1"/>
</dbReference>
<keyword evidence="7" id="KW-1185">Reference proteome</keyword>
<evidence type="ECO:0000259" key="5">
    <source>
        <dbReference type="PROSITE" id="PS51891"/>
    </source>
</evidence>
<dbReference type="GO" id="GO:0046872">
    <property type="term" value="F:metal ion binding"/>
    <property type="evidence" value="ECO:0007669"/>
    <property type="project" value="UniProtKB-KW"/>
</dbReference>
<evidence type="ECO:0000256" key="4">
    <source>
        <dbReference type="ARBA" id="ARBA00023239"/>
    </source>
</evidence>
<evidence type="ECO:0000313" key="7">
    <source>
        <dbReference type="Proteomes" id="UP000191160"/>
    </source>
</evidence>
<proteinExistence type="inferred from homology"/>
<comment type="caution">
    <text evidence="6">The sequence shown here is derived from an EMBL/GenBank/DDBJ whole genome shotgun (WGS) entry which is preliminary data.</text>
</comment>
<organism evidence="6 7">
    <name type="scientific">Acinetobacter amyesii</name>
    <dbReference type="NCBI Taxonomy" id="2942470"/>
    <lineage>
        <taxon>Bacteria</taxon>
        <taxon>Pseudomonadati</taxon>
        <taxon>Pseudomonadota</taxon>
        <taxon>Gammaproteobacteria</taxon>
        <taxon>Moraxellales</taxon>
        <taxon>Moraxellaceae</taxon>
        <taxon>Acinetobacter</taxon>
    </lineage>
</organism>
<dbReference type="PANTHER" id="PTHR33337:SF40">
    <property type="entry name" value="CENP-V_GFA DOMAIN-CONTAINING PROTEIN-RELATED"/>
    <property type="match status" value="1"/>
</dbReference>
<sequence>MSYNGSCLCGDVQFQVLQDIQTIYHCHCSLCRKQSGTGANAASLIHCSAFQWLQGQEQIQSFYKASGFTSCFCSHCGSPLPNTLRNTDWIWIPLGLLDQSPAISTSLNFCLSSKTAWQIPSEADQSFDHLPKMSELNAFFK</sequence>
<comment type="similarity">
    <text evidence="1">Belongs to the Gfa family.</text>
</comment>
<dbReference type="EMBL" id="MVKX01000004">
    <property type="protein sequence ID" value="OOV83532.1"/>
    <property type="molecule type" value="Genomic_DNA"/>
</dbReference>
<dbReference type="GO" id="GO:0016846">
    <property type="term" value="F:carbon-sulfur lyase activity"/>
    <property type="evidence" value="ECO:0007669"/>
    <property type="project" value="InterPro"/>
</dbReference>
<gene>
    <name evidence="6" type="ORF">B1202_07785</name>
</gene>
<dbReference type="InterPro" id="IPR006913">
    <property type="entry name" value="CENP-V/GFA"/>
</dbReference>
<accession>A0A1T1H0Y8</accession>
<keyword evidence="3" id="KW-0862">Zinc</keyword>
<evidence type="ECO:0000313" key="6">
    <source>
        <dbReference type="EMBL" id="OOV83532.1"/>
    </source>
</evidence>
<keyword evidence="4" id="KW-0456">Lyase</keyword>
<dbReference type="InterPro" id="IPR011057">
    <property type="entry name" value="Mss4-like_sf"/>
</dbReference>
<name>A0A1T1H0Y8_9GAMM</name>
<dbReference type="RefSeq" id="WP_078190001.1">
    <property type="nucleotide sequence ID" value="NZ_JAMCOZ010000014.1"/>
</dbReference>
<keyword evidence="2" id="KW-0479">Metal-binding</keyword>
<dbReference type="AlphaFoldDB" id="A0A1T1H0Y8"/>
<dbReference type="Pfam" id="PF04828">
    <property type="entry name" value="GFA"/>
    <property type="match status" value="1"/>
</dbReference>
<reference evidence="6 7" key="1">
    <citation type="submission" date="2017-02" db="EMBL/GenBank/DDBJ databases">
        <title>Acinetobacter sp. ANC 4945, whole genome shotgun sequencing project.</title>
        <authorList>
            <person name="Radolfova-Krizova L."/>
            <person name="Al Atrouni A."/>
            <person name="Nemec A."/>
        </authorList>
    </citation>
    <scope>NUCLEOTIDE SEQUENCE [LARGE SCALE GENOMIC DNA]</scope>
    <source>
        <strain evidence="6 7">ANC 4945</strain>
    </source>
</reference>
<evidence type="ECO:0000256" key="2">
    <source>
        <dbReference type="ARBA" id="ARBA00022723"/>
    </source>
</evidence>
<evidence type="ECO:0000256" key="1">
    <source>
        <dbReference type="ARBA" id="ARBA00005495"/>
    </source>
</evidence>
<dbReference type="PROSITE" id="PS51891">
    <property type="entry name" value="CENP_V_GFA"/>
    <property type="match status" value="1"/>
</dbReference>
<dbReference type="Gene3D" id="3.90.1590.10">
    <property type="entry name" value="glutathione-dependent formaldehyde- activating enzyme (gfa)"/>
    <property type="match status" value="1"/>
</dbReference>
<dbReference type="SUPFAM" id="SSF51316">
    <property type="entry name" value="Mss4-like"/>
    <property type="match status" value="1"/>
</dbReference>